<feature type="non-terminal residue" evidence="1">
    <location>
        <position position="47"/>
    </location>
</feature>
<accession>A0A0K2UPD8</accession>
<evidence type="ECO:0000313" key="1">
    <source>
        <dbReference type="EMBL" id="CDW39596.1"/>
    </source>
</evidence>
<reference evidence="1" key="1">
    <citation type="submission" date="2014-05" db="EMBL/GenBank/DDBJ databases">
        <authorList>
            <person name="Chronopoulou M."/>
        </authorList>
    </citation>
    <scope>NUCLEOTIDE SEQUENCE</scope>
    <source>
        <tissue evidence="1">Whole organism</tissue>
    </source>
</reference>
<name>A0A0K2UPD8_LEPSM</name>
<proteinExistence type="predicted"/>
<organism evidence="1">
    <name type="scientific">Lepeophtheirus salmonis</name>
    <name type="common">Salmon louse</name>
    <name type="synonym">Caligus salmonis</name>
    <dbReference type="NCBI Taxonomy" id="72036"/>
    <lineage>
        <taxon>Eukaryota</taxon>
        <taxon>Metazoa</taxon>
        <taxon>Ecdysozoa</taxon>
        <taxon>Arthropoda</taxon>
        <taxon>Crustacea</taxon>
        <taxon>Multicrustacea</taxon>
        <taxon>Hexanauplia</taxon>
        <taxon>Copepoda</taxon>
        <taxon>Siphonostomatoida</taxon>
        <taxon>Caligidae</taxon>
        <taxon>Lepeophtheirus</taxon>
    </lineage>
</organism>
<dbReference type="AlphaFoldDB" id="A0A0K2UPD8"/>
<dbReference type="EMBL" id="HACA01022235">
    <property type="protein sequence ID" value="CDW39596.1"/>
    <property type="molecule type" value="Transcribed_RNA"/>
</dbReference>
<protein>
    <submittedName>
        <fullName evidence="1">Uncharacterized protein</fullName>
    </submittedName>
</protein>
<sequence length="47" mass="5469">MLWLQSDDYALFAKHILNRSVSLSDSNCSKEVAIYLRHTNSNHLDYV</sequence>